<dbReference type="AlphaFoldDB" id="A0A7R9YVK7"/>
<feature type="region of interest" description="Disordered" evidence="1">
    <location>
        <begin position="61"/>
        <end position="86"/>
    </location>
</feature>
<feature type="transmembrane region" description="Helical" evidence="2">
    <location>
        <begin position="104"/>
        <end position="124"/>
    </location>
</feature>
<evidence type="ECO:0000256" key="2">
    <source>
        <dbReference type="SAM" id="Phobius"/>
    </source>
</evidence>
<evidence type="ECO:0000313" key="4">
    <source>
        <dbReference type="EMBL" id="CAD8289065.1"/>
    </source>
</evidence>
<evidence type="ECO:0000259" key="3">
    <source>
        <dbReference type="Pfam" id="PF20522"/>
    </source>
</evidence>
<dbReference type="EMBL" id="HBEC01019365">
    <property type="protein sequence ID" value="CAD8289065.1"/>
    <property type="molecule type" value="Transcribed_RNA"/>
</dbReference>
<feature type="domain" description="DUF6737" evidence="3">
    <location>
        <begin position="93"/>
        <end position="147"/>
    </location>
</feature>
<dbReference type="InterPro" id="IPR046625">
    <property type="entry name" value="DUF6737"/>
</dbReference>
<feature type="region of interest" description="Disordered" evidence="1">
    <location>
        <begin position="1"/>
        <end position="27"/>
    </location>
</feature>
<keyword evidence="2" id="KW-1133">Transmembrane helix</keyword>
<keyword evidence="2" id="KW-0472">Membrane</keyword>
<evidence type="ECO:0000256" key="1">
    <source>
        <dbReference type="SAM" id="MobiDB-lite"/>
    </source>
</evidence>
<sequence length="163" mass="17679">MPTPMHTRTATQPRLQARVQPTRPPACMPARPAGWTLRAALRRVWLPVWCAAGNPPHVLVPSRRSTTKTSARGAAGGNSGGGGVEAEPAGKDFWAVKPWWCQPWSILLTGSVAVAASWAVLHIWWVTAPVTLGVLSWWYLFLLLVPSAYAEGSVPQQVDVDPE</sequence>
<gene>
    <name evidence="4" type="ORF">CEUR00632_LOCUS9104</name>
</gene>
<reference evidence="4" key="1">
    <citation type="submission" date="2021-01" db="EMBL/GenBank/DDBJ databases">
        <authorList>
            <person name="Corre E."/>
            <person name="Pelletier E."/>
            <person name="Niang G."/>
            <person name="Scheremetjew M."/>
            <person name="Finn R."/>
            <person name="Kale V."/>
            <person name="Holt S."/>
            <person name="Cochrane G."/>
            <person name="Meng A."/>
            <person name="Brown T."/>
            <person name="Cohen L."/>
        </authorList>
    </citation>
    <scope>NUCLEOTIDE SEQUENCE</scope>
    <source>
        <strain evidence="4">CCMP219</strain>
    </source>
</reference>
<feature type="compositionally biased region" description="Polar residues" evidence="1">
    <location>
        <begin position="1"/>
        <end position="14"/>
    </location>
</feature>
<feature type="transmembrane region" description="Helical" evidence="2">
    <location>
        <begin position="130"/>
        <end position="149"/>
    </location>
</feature>
<keyword evidence="2" id="KW-0812">Transmembrane</keyword>
<organism evidence="4">
    <name type="scientific">Chlamydomonas euryale</name>
    <dbReference type="NCBI Taxonomy" id="1486919"/>
    <lineage>
        <taxon>Eukaryota</taxon>
        <taxon>Viridiplantae</taxon>
        <taxon>Chlorophyta</taxon>
        <taxon>core chlorophytes</taxon>
        <taxon>Chlorophyceae</taxon>
        <taxon>CS clade</taxon>
        <taxon>Chlamydomonadales</taxon>
        <taxon>Chlamydomonadaceae</taxon>
        <taxon>Chlamydomonas</taxon>
    </lineage>
</organism>
<accession>A0A7R9YVK7</accession>
<protein>
    <recommendedName>
        <fullName evidence="3">DUF6737 domain-containing protein</fullName>
    </recommendedName>
</protein>
<dbReference type="Pfam" id="PF20522">
    <property type="entry name" value="DUF6737"/>
    <property type="match status" value="1"/>
</dbReference>
<feature type="compositionally biased region" description="Gly residues" evidence="1">
    <location>
        <begin position="74"/>
        <end position="84"/>
    </location>
</feature>
<name>A0A7R9YVK7_9CHLO</name>
<dbReference type="PANTHER" id="PTHR36046">
    <property type="entry name" value="PROTEIN, PUTATIVE-RELATED"/>
    <property type="match status" value="1"/>
</dbReference>
<dbReference type="PANTHER" id="PTHR36046:SF1">
    <property type="entry name" value="DUF6737 DOMAIN-CONTAINING PROTEIN"/>
    <property type="match status" value="1"/>
</dbReference>
<proteinExistence type="predicted"/>